<reference evidence="3" key="1">
    <citation type="submission" date="2009-01" db="EMBL/GenBank/DDBJ databases">
        <title>Complete sequence of chromosome Cyanothece sp. PCC 7425.</title>
        <authorList>
            <consortium name="US DOE Joint Genome Institute"/>
            <person name="Lucas S."/>
            <person name="Copeland A."/>
            <person name="Lapidus A."/>
            <person name="Glavina del Rio T."/>
            <person name="Dalin E."/>
            <person name="Tice H."/>
            <person name="Bruce D."/>
            <person name="Goodwin L."/>
            <person name="Pitluck S."/>
            <person name="Sims D."/>
            <person name="Meineke L."/>
            <person name="Brettin T."/>
            <person name="Detter J.C."/>
            <person name="Han C."/>
            <person name="Larimer F."/>
            <person name="Land M."/>
            <person name="Hauser L."/>
            <person name="Kyrpides N."/>
            <person name="Ovchinnikova G."/>
            <person name="Liberton M."/>
            <person name="Stoeckel J."/>
            <person name="Banerjee A."/>
            <person name="Singh A."/>
            <person name="Page L."/>
            <person name="Sato H."/>
            <person name="Zhao L."/>
            <person name="Sherman L."/>
            <person name="Pakrasi H."/>
            <person name="Richardson P."/>
        </authorList>
    </citation>
    <scope>NUCLEOTIDE SEQUENCE</scope>
    <source>
        <strain evidence="3">PCC 7425</strain>
    </source>
</reference>
<gene>
    <name evidence="3" type="ordered locus">Cyan7425_1509</name>
</gene>
<dbReference type="eggNOG" id="COG0044">
    <property type="taxonomic scope" value="Bacteria"/>
</dbReference>
<dbReference type="Pfam" id="PF12890">
    <property type="entry name" value="DHOase"/>
    <property type="match status" value="1"/>
</dbReference>
<dbReference type="InterPro" id="IPR024403">
    <property type="entry name" value="DHOase_cat"/>
</dbReference>
<dbReference type="InterPro" id="IPR011059">
    <property type="entry name" value="Metal-dep_hydrolase_composite"/>
</dbReference>
<dbReference type="STRING" id="395961.Cyan7425_1509"/>
<dbReference type="PANTHER" id="PTHR43668">
    <property type="entry name" value="ALLANTOINASE"/>
    <property type="match status" value="1"/>
</dbReference>
<dbReference type="SUPFAM" id="SSF51556">
    <property type="entry name" value="Metallo-dependent hydrolases"/>
    <property type="match status" value="1"/>
</dbReference>
<organism evidence="3">
    <name type="scientific">Cyanothece sp. (strain PCC 7425 / ATCC 29141)</name>
    <dbReference type="NCBI Taxonomy" id="395961"/>
    <lineage>
        <taxon>Bacteria</taxon>
        <taxon>Bacillati</taxon>
        <taxon>Cyanobacteriota</taxon>
        <taxon>Cyanophyceae</taxon>
        <taxon>Gomontiellales</taxon>
        <taxon>Cyanothecaceae</taxon>
        <taxon>Cyanothece</taxon>
    </lineage>
</organism>
<name>B8HPL8_CYAP4</name>
<dbReference type="InterPro" id="IPR032466">
    <property type="entry name" value="Metal_Hydrolase"/>
</dbReference>
<evidence type="ECO:0000313" key="3">
    <source>
        <dbReference type="EMBL" id="ACL43879.1"/>
    </source>
</evidence>
<dbReference type="NCBIfam" id="NF005614">
    <property type="entry name" value="PRK07369.1"/>
    <property type="match status" value="1"/>
</dbReference>
<dbReference type="PANTHER" id="PTHR43668:SF2">
    <property type="entry name" value="ALLANTOINASE"/>
    <property type="match status" value="1"/>
</dbReference>
<dbReference type="InterPro" id="IPR050138">
    <property type="entry name" value="DHOase/Allantoinase_Hydrolase"/>
</dbReference>
<dbReference type="GO" id="GO:0004038">
    <property type="term" value="F:allantoinase activity"/>
    <property type="evidence" value="ECO:0007669"/>
    <property type="project" value="TreeGrafter"/>
</dbReference>
<dbReference type="OrthoDB" id="9765462at2"/>
<proteinExistence type="predicted"/>
<dbReference type="GO" id="GO:0006221">
    <property type="term" value="P:pyrimidine nucleotide biosynthetic process"/>
    <property type="evidence" value="ECO:0007669"/>
    <property type="project" value="UniProtKB-KW"/>
</dbReference>
<dbReference type="GO" id="GO:0005737">
    <property type="term" value="C:cytoplasm"/>
    <property type="evidence" value="ECO:0007669"/>
    <property type="project" value="TreeGrafter"/>
</dbReference>
<dbReference type="CDD" id="cd01317">
    <property type="entry name" value="DHOase_IIa"/>
    <property type="match status" value="1"/>
</dbReference>
<dbReference type="AlphaFoldDB" id="B8HPL8"/>
<dbReference type="EMBL" id="CP001344">
    <property type="protein sequence ID" value="ACL43879.1"/>
    <property type="molecule type" value="Genomic_DNA"/>
</dbReference>
<dbReference type="NCBIfam" id="TIGR00857">
    <property type="entry name" value="pyrC_multi"/>
    <property type="match status" value="1"/>
</dbReference>
<dbReference type="HOGENOM" id="CLU_015572_1_0_3"/>
<dbReference type="InterPro" id="IPR004722">
    <property type="entry name" value="DHOase"/>
</dbReference>
<evidence type="ECO:0000259" key="2">
    <source>
        <dbReference type="Pfam" id="PF12890"/>
    </source>
</evidence>
<keyword evidence="1" id="KW-0665">Pyrimidine biosynthesis</keyword>
<dbReference type="GO" id="GO:0006145">
    <property type="term" value="P:purine nucleobase catabolic process"/>
    <property type="evidence" value="ECO:0007669"/>
    <property type="project" value="TreeGrafter"/>
</dbReference>
<dbReference type="SUPFAM" id="SSF51338">
    <property type="entry name" value="Composite domain of metallo-dependent hydrolases"/>
    <property type="match status" value="1"/>
</dbReference>
<dbReference type="GO" id="GO:0046872">
    <property type="term" value="F:metal ion binding"/>
    <property type="evidence" value="ECO:0007669"/>
    <property type="project" value="InterPro"/>
</dbReference>
<dbReference type="GO" id="GO:0004151">
    <property type="term" value="F:dihydroorotase activity"/>
    <property type="evidence" value="ECO:0007669"/>
    <property type="project" value="InterPro"/>
</dbReference>
<sequence>MELLQQIRLLDPVNQLDRVGDVLIAGHRVEHIADHIDPSDSSVQVRDGRGLVLGTGLVDLYSHSGEPGFEERETLSSLGAAAIAGGFTRLTLLPDTVPPLEHPGEIELLQARLADQPLRVQVWGAFTQKLQGEQLTQLAELAPWVAGFSDGVPIANLTLLRRGLEYLKPLQKPIALWACDRQLVGQGVMREGLVSLRLGLPGDPAFAETTALAALLELVEAIQTPVHLMRISTARGVELIQTAKARGLPITASTPWMHLLLNTDAIASYNPHLRLAPPLGNPVDQQALIEAVKTGVIDAIAIDHAPYTYEEKTLAFAEAPPGAIGLELALTLLWQRFVATGEWTALQLWQALSTRPAHCLGQAPPTLAGGELLLFDPERQWSVNPDSLQSRSCNTPWLDQTLQGKVVQTWCASG</sequence>
<protein>
    <submittedName>
        <fullName evidence="3">Dihydroorotase, multifunctional complex type</fullName>
    </submittedName>
</protein>
<accession>B8HPL8</accession>
<feature type="domain" description="Dihydroorotase catalytic" evidence="2">
    <location>
        <begin position="52"/>
        <end position="233"/>
    </location>
</feature>
<evidence type="ECO:0000256" key="1">
    <source>
        <dbReference type="ARBA" id="ARBA00022975"/>
    </source>
</evidence>
<dbReference type="KEGG" id="cyn:Cyan7425_1509"/>
<dbReference type="Gene3D" id="3.20.20.140">
    <property type="entry name" value="Metal-dependent hydrolases"/>
    <property type="match status" value="1"/>
</dbReference>
<dbReference type="Gene3D" id="2.30.40.10">
    <property type="entry name" value="Urease, subunit C, domain 1"/>
    <property type="match status" value="1"/>
</dbReference>